<sequence length="77" mass="8321">MNGNSKVINQIRGESLEVAENLTLVLKESQGKQTSVIVPVDFVTAGGDSADCCPTWRWPTEGELNMKAYLPVGSNLL</sequence>
<name>A0A8C7AZG9_NEOVI</name>
<organism evidence="1 2">
    <name type="scientific">Neovison vison</name>
    <name type="common">American mink</name>
    <name type="synonym">Mustela vison</name>
    <dbReference type="NCBI Taxonomy" id="452646"/>
    <lineage>
        <taxon>Eukaryota</taxon>
        <taxon>Metazoa</taxon>
        <taxon>Chordata</taxon>
        <taxon>Craniata</taxon>
        <taxon>Vertebrata</taxon>
        <taxon>Euteleostomi</taxon>
        <taxon>Mammalia</taxon>
        <taxon>Eutheria</taxon>
        <taxon>Laurasiatheria</taxon>
        <taxon>Carnivora</taxon>
        <taxon>Caniformia</taxon>
        <taxon>Musteloidea</taxon>
        <taxon>Mustelidae</taxon>
        <taxon>Mustelinae</taxon>
        <taxon>Neogale</taxon>
    </lineage>
</organism>
<evidence type="ECO:0000313" key="1">
    <source>
        <dbReference type="Ensembl" id="ENSNVIP00000016376.1"/>
    </source>
</evidence>
<dbReference type="AlphaFoldDB" id="A0A8C7AZG9"/>
<dbReference type="Ensembl" id="ENSNVIT00000019102.1">
    <property type="protein sequence ID" value="ENSNVIP00000016376.1"/>
    <property type="gene ID" value="ENSNVIG00000012847.1"/>
</dbReference>
<evidence type="ECO:0000313" key="2">
    <source>
        <dbReference type="Proteomes" id="UP000694425"/>
    </source>
</evidence>
<reference evidence="1" key="1">
    <citation type="submission" date="2025-08" db="UniProtKB">
        <authorList>
            <consortium name="Ensembl"/>
        </authorList>
    </citation>
    <scope>IDENTIFICATION</scope>
</reference>
<proteinExistence type="predicted"/>
<accession>A0A8C7AZG9</accession>
<reference evidence="1" key="2">
    <citation type="submission" date="2025-09" db="UniProtKB">
        <authorList>
            <consortium name="Ensembl"/>
        </authorList>
    </citation>
    <scope>IDENTIFICATION</scope>
</reference>
<dbReference type="Proteomes" id="UP000694425">
    <property type="component" value="Unplaced"/>
</dbReference>
<keyword evidence="2" id="KW-1185">Reference proteome</keyword>
<protein>
    <submittedName>
        <fullName evidence="1">Uncharacterized protein</fullName>
    </submittedName>
</protein>
<dbReference type="GeneTree" id="ENSGT00950000185863"/>